<keyword evidence="1" id="KW-0547">Nucleotide-binding</keyword>
<dbReference type="OMA" id="VEWHTIE"/>
<evidence type="ECO:0000313" key="4">
    <source>
        <dbReference type="EMBL" id="KMS99368.1"/>
    </source>
</evidence>
<dbReference type="eggNOG" id="KOG1187">
    <property type="taxonomic scope" value="Eukaryota"/>
</dbReference>
<dbReference type="InterPro" id="IPR001245">
    <property type="entry name" value="Ser-Thr/Tyr_kinase_cat_dom"/>
</dbReference>
<dbReference type="Proteomes" id="UP000035740">
    <property type="component" value="Unassembled WGS sequence"/>
</dbReference>
<dbReference type="Gramene" id="KMS99368">
    <property type="protein sequence ID" value="KMS99368"/>
    <property type="gene ID" value="BVRB_2g044930"/>
</dbReference>
<dbReference type="KEGG" id="bvg:104905992"/>
<gene>
    <name evidence="4" type="ORF">BVRB_2g044930</name>
</gene>
<dbReference type="InterPro" id="IPR045274">
    <property type="entry name" value="WAK-like"/>
</dbReference>
<reference evidence="4 5" key="1">
    <citation type="journal article" date="2014" name="Nature">
        <title>The genome of the recently domesticated crop plant sugar beet (Beta vulgaris).</title>
        <authorList>
            <person name="Dohm J.C."/>
            <person name="Minoche A.E."/>
            <person name="Holtgrawe D."/>
            <person name="Capella-Gutierrez S."/>
            <person name="Zakrzewski F."/>
            <person name="Tafer H."/>
            <person name="Rupp O."/>
            <person name="Sorensen T.R."/>
            <person name="Stracke R."/>
            <person name="Reinhardt R."/>
            <person name="Goesmann A."/>
            <person name="Kraft T."/>
            <person name="Schulz B."/>
            <person name="Stadler P.F."/>
            <person name="Schmidt T."/>
            <person name="Gabaldon T."/>
            <person name="Lehrach H."/>
            <person name="Weisshaar B."/>
            <person name="Himmelbauer H."/>
        </authorList>
    </citation>
    <scope>NUCLEOTIDE SEQUENCE [LARGE SCALE GENOMIC DNA]</scope>
    <source>
        <tissue evidence="4">Taproot</tissue>
    </source>
</reference>
<dbReference type="PANTHER" id="PTHR27005">
    <property type="entry name" value="WALL-ASSOCIATED RECEPTOR KINASE-LIKE 21"/>
    <property type="match status" value="1"/>
</dbReference>
<evidence type="ECO:0000259" key="3">
    <source>
        <dbReference type="PROSITE" id="PS50011"/>
    </source>
</evidence>
<dbReference type="InterPro" id="IPR000719">
    <property type="entry name" value="Prot_kinase_dom"/>
</dbReference>
<evidence type="ECO:0000256" key="1">
    <source>
        <dbReference type="ARBA" id="ARBA00022741"/>
    </source>
</evidence>
<dbReference type="Gene3D" id="1.10.510.10">
    <property type="entry name" value="Transferase(Phosphotransferase) domain 1"/>
    <property type="match status" value="5"/>
</dbReference>
<sequence>MVGTRLKKKVRQVWKRSRLNLQVWNKYLIFRRSEEHYIKNGALVLEESIKLFHGKANPIRHFSVDDLNNMNVEREPYFGEDIYYGFHRGLWQGIVVSVKIAHYLHKYSLHELVVATQMVTHNNAHKILGCCLETETPVLVYEWVGHYETLDTHIRVRDENNGQKKRVLEWKDRLRIAWEISHVVAYLHTAFPRPILHLNVIPKNVLLDLDNTARLSDFSDSISIPEGEESVKRRFLWNGHVPPENDQPGNRDRKVAQSTDVYAFGMLFFMLLRGNDSGYRMSESAKKMLQYAIKNKLISNFVDPAITRNTVSTIEDLQLRASIELVNRCITVQHCRPTMVEVATQLKNMIRLTEGDCIYRNFQGSKENFVTNEAIVHKESISLFGDRVNPVRYFSVNELNNMNVEIHHCHSLHHGSWEGRAILVKLPENIHWNYFTSSNEIRSRLSREIVIAAQMSFHNNVHKLLGCCLETKVPVIVYEWMQNLEDCILHRDENKDKLPLLEWKDRLRIAWEISHCFSCLHTAFHRPIIFNWEHHDVFLDQDNTPKLSFSVSITEDEENGIMESDEVVKSFGILILVLLTGKTSEFSSSGDGESTNLTDLINWVTKETTKDHINEILDPVITRIGVTKIDAHQMSASLELALWCTTTEVYLRPPMLEIATKLKNMIENPESILTTNIFFQGTRIYKIFRGSEENFKKNETMVLEESISFLVGVDAIRYFSVDELNNMNVEQSELDRRGDVDWNWNWYQGSWEGRAVLVKLSDGVIYRNGKSTNEILSSLSREIVIATHMGTHENVHKLLGCCLETEFPVLVYEWMETRLEDRIVLKDDENQKKLPALELKDRLRIAWEISQLLYYFHTAFHRPIFYKLPKFHMPAVFLDQDNTAKLSDLHNCCPISVGEENSHMAANVLSFGHLLISLLTGKSTFWIYTNITGESSKEDRISKNVDPVLSENGVATTKLNAAIKLAVRCIEEKTHRRPTMVYVAAKLYNMIKSSKSTTSSVV</sequence>
<dbReference type="GO" id="GO:0005524">
    <property type="term" value="F:ATP binding"/>
    <property type="evidence" value="ECO:0007669"/>
    <property type="project" value="UniProtKB-KW"/>
</dbReference>
<organism evidence="4 5">
    <name type="scientific">Beta vulgaris subsp. vulgaris</name>
    <name type="common">Beet</name>
    <dbReference type="NCBI Taxonomy" id="3555"/>
    <lineage>
        <taxon>Eukaryota</taxon>
        <taxon>Viridiplantae</taxon>
        <taxon>Streptophyta</taxon>
        <taxon>Embryophyta</taxon>
        <taxon>Tracheophyta</taxon>
        <taxon>Spermatophyta</taxon>
        <taxon>Magnoliopsida</taxon>
        <taxon>eudicotyledons</taxon>
        <taxon>Gunneridae</taxon>
        <taxon>Pentapetalae</taxon>
        <taxon>Caryophyllales</taxon>
        <taxon>Chenopodiaceae</taxon>
        <taxon>Betoideae</taxon>
        <taxon>Beta</taxon>
    </lineage>
</organism>
<evidence type="ECO:0000313" key="5">
    <source>
        <dbReference type="Proteomes" id="UP000035740"/>
    </source>
</evidence>
<proteinExistence type="predicted"/>
<feature type="domain" description="Protein kinase" evidence="3">
    <location>
        <begin position="72"/>
        <end position="350"/>
    </location>
</feature>
<dbReference type="OrthoDB" id="1110956at2759"/>
<protein>
    <recommendedName>
        <fullName evidence="3">Protein kinase domain-containing protein</fullName>
    </recommendedName>
</protein>
<dbReference type="GO" id="GO:0007166">
    <property type="term" value="P:cell surface receptor signaling pathway"/>
    <property type="evidence" value="ECO:0007669"/>
    <property type="project" value="InterPro"/>
</dbReference>
<evidence type="ECO:0000256" key="2">
    <source>
        <dbReference type="ARBA" id="ARBA00022840"/>
    </source>
</evidence>
<dbReference type="GO" id="GO:0005886">
    <property type="term" value="C:plasma membrane"/>
    <property type="evidence" value="ECO:0007669"/>
    <property type="project" value="TreeGrafter"/>
</dbReference>
<accession>A0A0J8BH86</accession>
<name>A0A0J8BH86_BETVV</name>
<dbReference type="PANTHER" id="PTHR27005:SF466">
    <property type="entry name" value="NON-FUNCTIONAL PSEUDOKINASE ZED1-LIKE"/>
    <property type="match status" value="1"/>
</dbReference>
<dbReference type="GO" id="GO:0004674">
    <property type="term" value="F:protein serine/threonine kinase activity"/>
    <property type="evidence" value="ECO:0007669"/>
    <property type="project" value="TreeGrafter"/>
</dbReference>
<dbReference type="SUPFAM" id="SSF56112">
    <property type="entry name" value="Protein kinase-like (PK-like)"/>
    <property type="match status" value="3"/>
</dbReference>
<dbReference type="Pfam" id="PF07714">
    <property type="entry name" value="PK_Tyr_Ser-Thr"/>
    <property type="match status" value="1"/>
</dbReference>
<keyword evidence="5" id="KW-1185">Reference proteome</keyword>
<dbReference type="EMBL" id="KQ090219">
    <property type="protein sequence ID" value="KMS99368.1"/>
    <property type="molecule type" value="Genomic_DNA"/>
</dbReference>
<dbReference type="PROSITE" id="PS50011">
    <property type="entry name" value="PROTEIN_KINASE_DOM"/>
    <property type="match status" value="1"/>
</dbReference>
<dbReference type="InterPro" id="IPR011009">
    <property type="entry name" value="Kinase-like_dom_sf"/>
</dbReference>
<keyword evidence="2" id="KW-0067">ATP-binding</keyword>
<dbReference type="AlphaFoldDB" id="A0A0J8BH86"/>